<name>A0A238VZV5_9FLAO</name>
<reference evidence="2 3" key="1">
    <citation type="submission" date="2017-06" db="EMBL/GenBank/DDBJ databases">
        <authorList>
            <person name="Kim H.J."/>
            <person name="Triplett B.A."/>
        </authorList>
    </citation>
    <scope>NUCLEOTIDE SEQUENCE [LARGE SCALE GENOMIC DNA]</scope>
    <source>
        <strain evidence="2 3">DSM 29150</strain>
    </source>
</reference>
<keyword evidence="3" id="KW-1185">Reference proteome</keyword>
<organism evidence="2 3">
    <name type="scientific">Lutibacter agarilyticus</name>
    <dbReference type="NCBI Taxonomy" id="1109740"/>
    <lineage>
        <taxon>Bacteria</taxon>
        <taxon>Pseudomonadati</taxon>
        <taxon>Bacteroidota</taxon>
        <taxon>Flavobacteriia</taxon>
        <taxon>Flavobacteriales</taxon>
        <taxon>Flavobacteriaceae</taxon>
        <taxon>Lutibacter</taxon>
    </lineage>
</organism>
<accession>A0A238VZV5</accession>
<dbReference type="Proteomes" id="UP000198384">
    <property type="component" value="Unassembled WGS sequence"/>
</dbReference>
<feature type="region of interest" description="Disordered" evidence="1">
    <location>
        <begin position="1"/>
        <end position="43"/>
    </location>
</feature>
<gene>
    <name evidence="2" type="ORF">SAMN06265371_102217</name>
</gene>
<evidence type="ECO:0000256" key="1">
    <source>
        <dbReference type="SAM" id="MobiDB-lite"/>
    </source>
</evidence>
<sequence length="54" mass="6159">MKKENSKYNKATKKMNNETPNSTSLNLNNSESTPKPQNNYPSDIQSLFERLGLI</sequence>
<dbReference type="RefSeq" id="WP_176461205.1">
    <property type="nucleotide sequence ID" value="NZ_FZNT01000002.1"/>
</dbReference>
<feature type="compositionally biased region" description="Low complexity" evidence="1">
    <location>
        <begin position="17"/>
        <end position="34"/>
    </location>
</feature>
<proteinExistence type="predicted"/>
<evidence type="ECO:0000313" key="2">
    <source>
        <dbReference type="EMBL" id="SNR38989.1"/>
    </source>
</evidence>
<dbReference type="AlphaFoldDB" id="A0A238VZV5"/>
<evidence type="ECO:0000313" key="3">
    <source>
        <dbReference type="Proteomes" id="UP000198384"/>
    </source>
</evidence>
<protein>
    <submittedName>
        <fullName evidence="2">Uncharacterized protein</fullName>
    </submittedName>
</protein>
<dbReference type="EMBL" id="FZNT01000002">
    <property type="protein sequence ID" value="SNR38989.1"/>
    <property type="molecule type" value="Genomic_DNA"/>
</dbReference>